<feature type="transmembrane region" description="Helical" evidence="1">
    <location>
        <begin position="12"/>
        <end position="34"/>
    </location>
</feature>
<evidence type="ECO:0000313" key="3">
    <source>
        <dbReference type="Proteomes" id="UP000606921"/>
    </source>
</evidence>
<evidence type="ECO:0008006" key="4">
    <source>
        <dbReference type="Google" id="ProtNLM"/>
    </source>
</evidence>
<keyword evidence="1" id="KW-1133">Transmembrane helix</keyword>
<feature type="transmembrane region" description="Helical" evidence="1">
    <location>
        <begin position="46"/>
        <end position="69"/>
    </location>
</feature>
<keyword evidence="1" id="KW-0812">Transmembrane</keyword>
<feature type="transmembrane region" description="Helical" evidence="1">
    <location>
        <begin position="191"/>
        <end position="216"/>
    </location>
</feature>
<feature type="transmembrane region" description="Helical" evidence="1">
    <location>
        <begin position="322"/>
        <end position="341"/>
    </location>
</feature>
<evidence type="ECO:0000256" key="1">
    <source>
        <dbReference type="SAM" id="Phobius"/>
    </source>
</evidence>
<keyword evidence="1" id="KW-0472">Membrane</keyword>
<evidence type="ECO:0000313" key="2">
    <source>
        <dbReference type="EMBL" id="CAD7048032.1"/>
    </source>
</evidence>
<name>A0ABM8PTP9_9HYPH</name>
<accession>A0ABM8PTP9</accession>
<proteinExistence type="predicted"/>
<feature type="transmembrane region" description="Helical" evidence="1">
    <location>
        <begin position="148"/>
        <end position="171"/>
    </location>
</feature>
<protein>
    <recommendedName>
        <fullName evidence="4">Cbb3-type cytochrome c oxidase subunit I</fullName>
    </recommendedName>
</protein>
<feature type="transmembrane region" description="Helical" evidence="1">
    <location>
        <begin position="228"/>
        <end position="248"/>
    </location>
</feature>
<organism evidence="2 3">
    <name type="scientific">Pseudorhizobium endolithicum</name>
    <dbReference type="NCBI Taxonomy" id="1191678"/>
    <lineage>
        <taxon>Bacteria</taxon>
        <taxon>Pseudomonadati</taxon>
        <taxon>Pseudomonadota</taxon>
        <taxon>Alphaproteobacteria</taxon>
        <taxon>Hyphomicrobiales</taxon>
        <taxon>Rhizobiaceae</taxon>
        <taxon>Rhizobium/Agrobacterium group</taxon>
        <taxon>Pseudorhizobium</taxon>
    </lineage>
</organism>
<feature type="transmembrane region" description="Helical" evidence="1">
    <location>
        <begin position="378"/>
        <end position="396"/>
    </location>
</feature>
<sequence>MQGASISRWTMSYFAAALVFLLAGQALLAVGFGYPVKPVEAPETLVIVHLLAVGWLGLLFCGALLQFVPVLVSKPLHAPHLALHALVLLIGGLLLLCCGFIHLAGYVEGGLVLLPIGGLLLATGFTLIAVMIGGTVLQARPVALSARFVGLGLISLLATAGLGLAFALELSGLTDTGWLHALIPGGLSLHAYFGLIGWMSASAFGVSYRLMTMFLLSPEAERTTSRTALALLAAGIAAAAAILLSLALGRETSVAVHLPLGLAAAAALLFGYDVLTIYRTRKRKSLELNTIMSAGAVAALMLSVLLYLTLVLTGRLQDDIGTLVYLVGFGWLSLLGLGQLYKIVAFMTWLEYYGPVLGRRPVPRVQDLVNERRASGWFYLYAAMVAVAVAFLLAGIAFPVQVAALGQAIAAAGLMVELARTRHLCYVSTEPADSKVRRHPPLFLPNPVERS</sequence>
<comment type="caution">
    <text evidence="2">The sequence shown here is derived from an EMBL/GenBank/DDBJ whole genome shotgun (WGS) entry which is preliminary data.</text>
</comment>
<dbReference type="EMBL" id="CABFWF030000014">
    <property type="protein sequence ID" value="CAD7048032.1"/>
    <property type="molecule type" value="Genomic_DNA"/>
</dbReference>
<feature type="transmembrane region" description="Helical" evidence="1">
    <location>
        <begin position="111"/>
        <end position="136"/>
    </location>
</feature>
<reference evidence="2 3" key="1">
    <citation type="submission" date="2020-11" db="EMBL/GenBank/DDBJ databases">
        <authorList>
            <person name="Lassalle F."/>
        </authorList>
    </citation>
    <scope>NUCLEOTIDE SEQUENCE [LARGE SCALE GENOMIC DNA]</scope>
    <source>
        <strain evidence="2 3">JC140</strain>
    </source>
</reference>
<gene>
    <name evidence="2" type="ORF">REJC140_01330</name>
</gene>
<feature type="transmembrane region" description="Helical" evidence="1">
    <location>
        <begin position="254"/>
        <end position="278"/>
    </location>
</feature>
<feature type="transmembrane region" description="Helical" evidence="1">
    <location>
        <begin position="81"/>
        <end position="105"/>
    </location>
</feature>
<dbReference type="RefSeq" id="WP_142593492.1">
    <property type="nucleotide sequence ID" value="NZ_CABFWF030000014.1"/>
</dbReference>
<dbReference type="Proteomes" id="UP000606921">
    <property type="component" value="Unassembled WGS sequence"/>
</dbReference>
<feature type="transmembrane region" description="Helical" evidence="1">
    <location>
        <begin position="290"/>
        <end position="310"/>
    </location>
</feature>
<keyword evidence="3" id="KW-1185">Reference proteome</keyword>